<dbReference type="Proteomes" id="UP000288812">
    <property type="component" value="Unassembled WGS sequence"/>
</dbReference>
<reference evidence="2 3" key="1">
    <citation type="submission" date="2018-11" db="EMBL/GenBank/DDBJ databases">
        <title>Genome sequencing and assembly of Anaerosphaera sp. nov., GS7-6-2.</title>
        <authorList>
            <person name="Rettenmaier R."/>
            <person name="Liebl W."/>
            <person name="Zverlov V."/>
        </authorList>
    </citation>
    <scope>NUCLEOTIDE SEQUENCE [LARGE SCALE GENOMIC DNA]</scope>
    <source>
        <strain evidence="2 3">GS7-6-2</strain>
    </source>
</reference>
<comment type="caution">
    <text evidence="2">The sequence shown here is derived from an EMBL/GenBank/DDBJ whole genome shotgun (WGS) entry which is preliminary data.</text>
</comment>
<dbReference type="AlphaFoldDB" id="A0A437S9N4"/>
<proteinExistence type="predicted"/>
<accession>A0A437S9N4</accession>
<evidence type="ECO:0000313" key="3">
    <source>
        <dbReference type="Proteomes" id="UP000288812"/>
    </source>
</evidence>
<evidence type="ECO:0000256" key="1">
    <source>
        <dbReference type="SAM" id="Phobius"/>
    </source>
</evidence>
<keyword evidence="3" id="KW-1185">Reference proteome</keyword>
<keyword evidence="1" id="KW-0472">Membrane</keyword>
<keyword evidence="1" id="KW-0812">Transmembrane</keyword>
<dbReference type="EMBL" id="RLIH01000002">
    <property type="protein sequence ID" value="RVU55527.1"/>
    <property type="molecule type" value="Genomic_DNA"/>
</dbReference>
<sequence length="180" mass="21076">MKFKNIYFKEVFLNFLFYCVIGWIYEVFLEVVVYRWGFSNRGVLFGPYLPIYGTGAMIFLILLSNLKSRKITIGRINLSPFLVFLGIVFITTLLELAGSYVMEYTKGDWLWNYEDYFLNFQGRVALNPSIRFGLGGMVIMYGLQPLFEKWISKLNPKVINILFIVLFALFLLDVAIYFLK</sequence>
<organism evidence="2 3">
    <name type="scientific">Anaerosphaera multitolerans</name>
    <dbReference type="NCBI Taxonomy" id="2487351"/>
    <lineage>
        <taxon>Bacteria</taxon>
        <taxon>Bacillati</taxon>
        <taxon>Bacillota</taxon>
        <taxon>Tissierellia</taxon>
        <taxon>Tissierellales</taxon>
        <taxon>Peptoniphilaceae</taxon>
        <taxon>Anaerosphaera</taxon>
    </lineage>
</organism>
<dbReference type="Pfam" id="PF06541">
    <property type="entry name" value="ABC_trans_CmpB"/>
    <property type="match status" value="1"/>
</dbReference>
<feature type="transmembrane region" description="Helical" evidence="1">
    <location>
        <begin position="78"/>
        <end position="102"/>
    </location>
</feature>
<dbReference type="OrthoDB" id="9789229at2"/>
<keyword evidence="1" id="KW-1133">Transmembrane helix</keyword>
<feature type="transmembrane region" description="Helical" evidence="1">
    <location>
        <begin position="48"/>
        <end position="66"/>
    </location>
</feature>
<evidence type="ECO:0000313" key="2">
    <source>
        <dbReference type="EMBL" id="RVU55527.1"/>
    </source>
</evidence>
<gene>
    <name evidence="2" type="ORF">EF514_02020</name>
</gene>
<name>A0A437S9N4_9FIRM</name>
<feature type="transmembrane region" description="Helical" evidence="1">
    <location>
        <begin position="159"/>
        <end position="179"/>
    </location>
</feature>
<evidence type="ECO:0008006" key="4">
    <source>
        <dbReference type="Google" id="ProtNLM"/>
    </source>
</evidence>
<dbReference type="RefSeq" id="WP_127723296.1">
    <property type="nucleotide sequence ID" value="NZ_RLIH01000002.1"/>
</dbReference>
<feature type="transmembrane region" description="Helical" evidence="1">
    <location>
        <begin position="12"/>
        <end position="36"/>
    </location>
</feature>
<feature type="transmembrane region" description="Helical" evidence="1">
    <location>
        <begin position="129"/>
        <end position="147"/>
    </location>
</feature>
<dbReference type="InterPro" id="IPR010540">
    <property type="entry name" value="CmpB_TMEM229"/>
</dbReference>
<protein>
    <recommendedName>
        <fullName evidence="4">ABC transporter permease</fullName>
    </recommendedName>
</protein>